<sequence length="172" mass="17718">MQTTARRGRAAVIVGVVAGVLALTSCTGTEAARQRSAQAWLHATADRVADPDGWDSGGGQLLKDGDVAVGGLLSASTPAGDYEVLAVCRDAGEVRVTVRVVPRGTDRGDGVVAGAADLTCGRTVRIPVTVPARSGVWVQARTSADDEYALWFSTIATPGWTPSGPTDTSARR</sequence>
<protein>
    <submittedName>
        <fullName evidence="1">Uncharacterized protein</fullName>
    </submittedName>
</protein>
<evidence type="ECO:0000313" key="2">
    <source>
        <dbReference type="Proteomes" id="UP000681794"/>
    </source>
</evidence>
<gene>
    <name evidence="1" type="ORF">KM842_13765</name>
</gene>
<organism evidence="1 2">
    <name type="scientific">Curtobacterium aetherium</name>
    <dbReference type="NCBI Taxonomy" id="2841594"/>
    <lineage>
        <taxon>Bacteria</taxon>
        <taxon>Bacillati</taxon>
        <taxon>Actinomycetota</taxon>
        <taxon>Actinomycetes</taxon>
        <taxon>Micrococcales</taxon>
        <taxon>Microbacteriaceae</taxon>
        <taxon>Curtobacterium</taxon>
    </lineage>
</organism>
<keyword evidence="2" id="KW-1185">Reference proteome</keyword>
<proteinExistence type="predicted"/>
<dbReference type="Proteomes" id="UP000681794">
    <property type="component" value="Chromosome"/>
</dbReference>
<name>A0ACD1E3E8_9MICO</name>
<dbReference type="EMBL" id="CP076544">
    <property type="protein sequence ID" value="QWS33292.1"/>
    <property type="molecule type" value="Genomic_DNA"/>
</dbReference>
<evidence type="ECO:0000313" key="1">
    <source>
        <dbReference type="EMBL" id="QWS33292.1"/>
    </source>
</evidence>
<reference evidence="1" key="1">
    <citation type="submission" date="2021-06" db="EMBL/GenBank/DDBJ databases">
        <authorList>
            <person name="Ellington A.J."/>
            <person name="Bryan N.C."/>
            <person name="Christner B.C."/>
            <person name="Reisch C.R."/>
        </authorList>
    </citation>
    <scope>NUCLEOTIDE SEQUENCE</scope>
    <source>
        <strain evidence="1">L6-1</strain>
    </source>
</reference>
<accession>A0ACD1E3E8</accession>